<dbReference type="CDD" id="cd09949">
    <property type="entry name" value="RSV-like_HR1-HR2"/>
    <property type="match status" value="1"/>
</dbReference>
<keyword evidence="5" id="KW-0540">Nuclease</keyword>
<dbReference type="InterPro" id="IPR012337">
    <property type="entry name" value="RNaseH-like_sf"/>
</dbReference>
<feature type="domain" description="Reverse transcriptase" evidence="10">
    <location>
        <begin position="43"/>
        <end position="230"/>
    </location>
</feature>
<dbReference type="GO" id="GO:0004523">
    <property type="term" value="F:RNA-DNA hybrid ribonuclease activity"/>
    <property type="evidence" value="ECO:0007669"/>
    <property type="project" value="UniProtKB-EC"/>
</dbReference>
<evidence type="ECO:0000256" key="9">
    <source>
        <dbReference type="SAM" id="Phobius"/>
    </source>
</evidence>
<sequence length="1438" mass="160966">MGTGEQPPNPPLTWLTNEPVWVDQWPVTEERLQIAKQLVAEQLAAGHIKPSVSPWNTPIFVILKKSGKWRLLHDLRKVNDQIQSMGVLQPGMPSPSMLPHGWYILIVNLKDCFFTIPLHPQDTQRFAFSVPTVNKAAPAERYEWVVLPQGMKNSPTLCQLYVAWALQPLRAQWSNTIIYHYMDDTLCCQEQPFSDESLRQLTTILAKKGLVIAPEKVQHTAPWKYLGWSITDSKIRPQKTELVTQLHTLHDIQTLLGDIQWVRNCVGISNTDIAPLTALLRGTNSADKVTLTMEHHTVLQQIIQKMHAAWSSRRILPLPISLIVCNGKDSPYAVICQWQNKKGEFTSTLQLNTTATAKCKARGDMFHILEWVFLSVQPKTSIQTRTEAVGELIRKGQSRVIEISGQEPGDISIPVSAVEVEWWLRNAEAIQNALLGYDGKIHSQQPQGKLWQMLRWNQWIQRSKVSNNPLPGGVTVYTDAGKRLRCAACVWKEGDNWKQYIMEGQPQDSLQTLELTAVVWALTNWINIPLNVVTDSMYVAGIVPRLEDALLRETTNPRLGSLFIRLRSVLGQRTAACCIIHIRSHQLDLGLGQDNLILTENEARGIIQACPKCGNHGPGIGSGVNPKGLKALELWQMDVTHVPEFGRLKYLHVTIDTFSKMIWATALPGEKAHHVCKHLLACFAVLGVPEHIKTDNGPAYISQKVRAFLARWGVNHVTGIPHSPTGQGLVERTHQILKDHLNKQKDIERKYVGYLGEPNRSTSVLPLTCICYGAFLDVSNGVPGFKANEFSSFAKQNCSQATNVSGCSATLINSLNVTLPWDPQELSLKFNWTEWTNVTSKEDRYNDYYNPAGYCGNQAALGAETKGGVPIWNNGTPKALPPDVFLICGDRAWQGVPQNVFRGPCYLGKLTLLAPDQNWWKNVRNKTIEIKHQTKREVTGLSPDCDDELALLSTTERVFLSLLIPGGAAGRALKQVGQLACWAEKQANVTTQVIETLLEDQNSLRHAILQNRAAIDFLLLAQGHGCEDFEGMCCMNLSDHSESIHKQLQWLKEHVNKIRQNQGFFDEWLTSLFGSLPSWLKGLLAEGLRLLIILVIIGLCFCVACSCVKKAFRTMINHAWITQKQEGGIVEEWLSDKGHDLIDVSNPAFDGAWEPEIKDRIYPELQKFLAMSDMPSLSVDKDAQWEKLIAKAACIRDICRQRPYQHGADMLAAISQVLNECTKPDQASPAAIVLQGLQALCEAEVVCIRSTWNALSPKLSCDTRPLILKALNELFALVPSLTVNTNEYEKFKAQVISFLWNNTQNKARPEVDSLEEADMNEDEEEEKEVDLVVPAFEEFAASLVKQEMTNMPRGVYHSALRGGTTRSDQGKTMAGVPNFLLKMYERNKQPGMTPGLAAGMLLCYDLPVHVGKDGKPISRFLASRARNFQQMLVALIHE</sequence>
<dbReference type="PROSITE" id="PS50878">
    <property type="entry name" value="RT_POL"/>
    <property type="match status" value="1"/>
</dbReference>
<dbReference type="EMBL" id="JAUNZN010000009">
    <property type="protein sequence ID" value="KAK4816239.1"/>
    <property type="molecule type" value="Genomic_DNA"/>
</dbReference>
<keyword evidence="9" id="KW-1133">Transmembrane helix</keyword>
<dbReference type="EC" id="3.1.26.4" evidence="2"/>
<dbReference type="Pfam" id="PF00429">
    <property type="entry name" value="TLV_coat"/>
    <property type="match status" value="1"/>
</dbReference>
<dbReference type="SUPFAM" id="SSF53098">
    <property type="entry name" value="Ribonuclease H-like"/>
    <property type="match status" value="1"/>
</dbReference>
<dbReference type="InterPro" id="IPR043502">
    <property type="entry name" value="DNA/RNA_pol_sf"/>
</dbReference>
<dbReference type="Proteomes" id="UP001333110">
    <property type="component" value="Unassembled WGS sequence"/>
</dbReference>
<dbReference type="Pfam" id="PF03708">
    <property type="entry name" value="Avian_gp85"/>
    <property type="match status" value="1"/>
</dbReference>
<keyword evidence="3" id="KW-0808">Transferase</keyword>
<dbReference type="Pfam" id="PF00075">
    <property type="entry name" value="RNase_H"/>
    <property type="match status" value="1"/>
</dbReference>
<keyword evidence="7" id="KW-0378">Hydrolase</keyword>
<dbReference type="SUPFAM" id="SSF56672">
    <property type="entry name" value="DNA/RNA polymerases"/>
    <property type="match status" value="1"/>
</dbReference>
<dbReference type="PANTHER" id="PTHR41694">
    <property type="entry name" value="ENDOGENOUS RETROVIRUS GROUP K MEMBER POL PROTEIN"/>
    <property type="match status" value="1"/>
</dbReference>
<dbReference type="GO" id="GO:0035613">
    <property type="term" value="F:RNA stem-loop binding"/>
    <property type="evidence" value="ECO:0007669"/>
    <property type="project" value="TreeGrafter"/>
</dbReference>
<protein>
    <recommendedName>
        <fullName evidence="2">ribonuclease H</fullName>
        <ecNumber evidence="2">3.1.26.4</ecNumber>
    </recommendedName>
</protein>
<reference evidence="13 14" key="1">
    <citation type="journal article" date="2023" name="J. Hered.">
        <title>Chromosome-level genome of the wood stork (Mycteria americana) provides insight into avian chromosome evolution.</title>
        <authorList>
            <person name="Flamio R. Jr."/>
            <person name="Ramstad K.M."/>
        </authorList>
    </citation>
    <scope>NUCLEOTIDE SEQUENCE [LARGE SCALE GENOMIC DNA]</scope>
    <source>
        <strain evidence="13">JAX WOST 10</strain>
    </source>
</reference>
<evidence type="ECO:0000256" key="7">
    <source>
        <dbReference type="ARBA" id="ARBA00022801"/>
    </source>
</evidence>
<dbReference type="CDD" id="cd01645">
    <property type="entry name" value="RT_Rtv"/>
    <property type="match status" value="1"/>
</dbReference>
<accession>A0AAN7MYT7</accession>
<gene>
    <name evidence="13" type="ORF">QYF61_013647</name>
</gene>
<evidence type="ECO:0000259" key="11">
    <source>
        <dbReference type="PROSITE" id="PS50879"/>
    </source>
</evidence>
<evidence type="ECO:0000313" key="14">
    <source>
        <dbReference type="Proteomes" id="UP001333110"/>
    </source>
</evidence>
<evidence type="ECO:0000256" key="5">
    <source>
        <dbReference type="ARBA" id="ARBA00022722"/>
    </source>
</evidence>
<feature type="transmembrane region" description="Helical" evidence="9">
    <location>
        <begin position="1087"/>
        <end position="1108"/>
    </location>
</feature>
<dbReference type="GO" id="GO:0015074">
    <property type="term" value="P:DNA integration"/>
    <property type="evidence" value="ECO:0007669"/>
    <property type="project" value="InterPro"/>
</dbReference>
<evidence type="ECO:0000256" key="8">
    <source>
        <dbReference type="ARBA" id="ARBA00022918"/>
    </source>
</evidence>
<dbReference type="Gene3D" id="3.30.70.270">
    <property type="match status" value="2"/>
</dbReference>
<dbReference type="InterPro" id="IPR005166">
    <property type="entry name" value="RSV_p95_env"/>
</dbReference>
<dbReference type="InterPro" id="IPR018154">
    <property type="entry name" value="TLV/ENV_coat_polyprotein"/>
</dbReference>
<evidence type="ECO:0000256" key="2">
    <source>
        <dbReference type="ARBA" id="ARBA00012180"/>
    </source>
</evidence>
<keyword evidence="6" id="KW-0255">Endonuclease</keyword>
<dbReference type="Gene3D" id="1.10.287.210">
    <property type="match status" value="1"/>
</dbReference>
<dbReference type="InterPro" id="IPR001584">
    <property type="entry name" value="Integrase_cat-core"/>
</dbReference>
<dbReference type="Pfam" id="PF00078">
    <property type="entry name" value="RVT_1"/>
    <property type="match status" value="1"/>
</dbReference>
<feature type="non-terminal residue" evidence="13">
    <location>
        <position position="1438"/>
    </location>
</feature>
<dbReference type="Gene3D" id="3.10.10.10">
    <property type="entry name" value="HIV Type 1 Reverse Transcriptase, subunit A, domain 1"/>
    <property type="match status" value="1"/>
</dbReference>
<dbReference type="Pfam" id="PF06817">
    <property type="entry name" value="RVT_thumb"/>
    <property type="match status" value="1"/>
</dbReference>
<keyword evidence="9" id="KW-0812">Transmembrane</keyword>
<dbReference type="Pfam" id="PF12530">
    <property type="entry name" value="DUF3730"/>
    <property type="match status" value="1"/>
</dbReference>
<keyword evidence="4" id="KW-0548">Nucleotidyltransferase</keyword>
<dbReference type="GO" id="GO:0003964">
    <property type="term" value="F:RNA-directed DNA polymerase activity"/>
    <property type="evidence" value="ECO:0007669"/>
    <property type="project" value="UniProtKB-KW"/>
</dbReference>
<evidence type="ECO:0000256" key="4">
    <source>
        <dbReference type="ARBA" id="ARBA00022695"/>
    </source>
</evidence>
<evidence type="ECO:0000259" key="12">
    <source>
        <dbReference type="PROSITE" id="PS50994"/>
    </source>
</evidence>
<dbReference type="InterPro" id="IPR010661">
    <property type="entry name" value="RVT_thumb"/>
</dbReference>
<dbReference type="PROSITE" id="PS50994">
    <property type="entry name" value="INTEGRASE"/>
    <property type="match status" value="1"/>
</dbReference>
<feature type="domain" description="RNase H type-1" evidence="11">
    <location>
        <begin position="470"/>
        <end position="604"/>
    </location>
</feature>
<dbReference type="PROSITE" id="PS50879">
    <property type="entry name" value="RNASE_H_1"/>
    <property type="match status" value="1"/>
</dbReference>
<dbReference type="InterPro" id="IPR036397">
    <property type="entry name" value="RNaseH_sf"/>
</dbReference>
<organism evidence="13 14">
    <name type="scientific">Mycteria americana</name>
    <name type="common">Wood stork</name>
    <dbReference type="NCBI Taxonomy" id="33587"/>
    <lineage>
        <taxon>Eukaryota</taxon>
        <taxon>Metazoa</taxon>
        <taxon>Chordata</taxon>
        <taxon>Craniata</taxon>
        <taxon>Vertebrata</taxon>
        <taxon>Euteleostomi</taxon>
        <taxon>Archelosauria</taxon>
        <taxon>Archosauria</taxon>
        <taxon>Dinosauria</taxon>
        <taxon>Saurischia</taxon>
        <taxon>Theropoda</taxon>
        <taxon>Coelurosauria</taxon>
        <taxon>Aves</taxon>
        <taxon>Neognathae</taxon>
        <taxon>Neoaves</taxon>
        <taxon>Aequornithes</taxon>
        <taxon>Ciconiiformes</taxon>
        <taxon>Ciconiidae</taxon>
        <taxon>Mycteria</taxon>
    </lineage>
</organism>
<dbReference type="Pfam" id="PF00665">
    <property type="entry name" value="rve"/>
    <property type="match status" value="1"/>
</dbReference>
<name>A0AAN7MYT7_MYCAM</name>
<dbReference type="Gene3D" id="3.30.420.10">
    <property type="entry name" value="Ribonuclease H-like superfamily/Ribonuclease H"/>
    <property type="match status" value="2"/>
</dbReference>
<comment type="similarity">
    <text evidence="1">Belongs to the beta type-B retroviral polymerase family. HERV class-II K(HML-2) pol subfamily.</text>
</comment>
<keyword evidence="9" id="KW-0472">Membrane</keyword>
<dbReference type="InterPro" id="IPR000477">
    <property type="entry name" value="RT_dom"/>
</dbReference>
<comment type="caution">
    <text evidence="13">The sequence shown here is derived from an EMBL/GenBank/DDBJ whole genome shotgun (WGS) entry which is preliminary data.</text>
</comment>
<evidence type="ECO:0000259" key="10">
    <source>
        <dbReference type="PROSITE" id="PS50878"/>
    </source>
</evidence>
<evidence type="ECO:0000313" key="13">
    <source>
        <dbReference type="EMBL" id="KAK4816239.1"/>
    </source>
</evidence>
<feature type="domain" description="Integrase catalytic" evidence="12">
    <location>
        <begin position="622"/>
        <end position="795"/>
    </location>
</feature>
<keyword evidence="14" id="KW-1185">Reference proteome</keyword>
<evidence type="ECO:0000256" key="3">
    <source>
        <dbReference type="ARBA" id="ARBA00022679"/>
    </source>
</evidence>
<proteinExistence type="inferred from homology"/>
<evidence type="ECO:0000256" key="1">
    <source>
        <dbReference type="ARBA" id="ARBA00010879"/>
    </source>
</evidence>
<keyword evidence="8" id="KW-0695">RNA-directed DNA polymerase</keyword>
<evidence type="ECO:0000256" key="6">
    <source>
        <dbReference type="ARBA" id="ARBA00022759"/>
    </source>
</evidence>
<dbReference type="InterPro" id="IPR022542">
    <property type="entry name" value="FOCAD/RST1_DUF3730"/>
</dbReference>
<dbReference type="PANTHER" id="PTHR41694:SF3">
    <property type="entry name" value="RNA-DIRECTED DNA POLYMERASE-RELATED"/>
    <property type="match status" value="1"/>
</dbReference>
<dbReference type="InterPro" id="IPR002156">
    <property type="entry name" value="RNaseH_domain"/>
</dbReference>
<dbReference type="InterPro" id="IPR043128">
    <property type="entry name" value="Rev_trsase/Diguanyl_cyclase"/>
</dbReference>
<dbReference type="SUPFAM" id="SSF58069">
    <property type="entry name" value="Virus ectodomain"/>
    <property type="match status" value="1"/>
</dbReference>